<keyword evidence="9" id="KW-1185">Reference proteome</keyword>
<dbReference type="InterPro" id="IPR005123">
    <property type="entry name" value="Oxoglu/Fe-dep_dioxygenase_dom"/>
</dbReference>
<dbReference type="InterPro" id="IPR045054">
    <property type="entry name" value="P4HA-like"/>
</dbReference>
<sequence length="286" mass="31627">MTTVDGVQPAWHDWIVTNLRRGCNRQSMIESMVQAQFDAAFASTCIECIAKDMKNGASSRLSPSEPYRYEAGRIASGNIIALSDFTVKVAFRLNRPDVVLLEGFMSNAECDELVALSRQKLLPSTIVDPQSGDTKIIAARSSEGTYFQRGENELVRRLERRMSELMNWPVERGEGIQILYYRVGAEYRPHFDYFPVQDPGSAPHLAKGGQRVATLVMYLNDVADGGGTFFPNIGLNVTPLCGSALYFAYANSMSQVDPATLHGGSPVLAGEKWIATKWLRQNQYGG</sequence>
<dbReference type="EMBL" id="CP044205">
    <property type="protein sequence ID" value="QFY43244.1"/>
    <property type="molecule type" value="Genomic_DNA"/>
</dbReference>
<evidence type="ECO:0000256" key="1">
    <source>
        <dbReference type="ARBA" id="ARBA00001961"/>
    </source>
</evidence>
<dbReference type="PROSITE" id="PS51471">
    <property type="entry name" value="FE2OG_OXY"/>
    <property type="match status" value="1"/>
</dbReference>
<dbReference type="RefSeq" id="WP_153249224.1">
    <property type="nucleotide sequence ID" value="NZ_CP044205.1"/>
</dbReference>
<accession>A0A5Q0BLZ8</accession>
<dbReference type="Pfam" id="PF13640">
    <property type="entry name" value="2OG-FeII_Oxy_3"/>
    <property type="match status" value="1"/>
</dbReference>
<proteinExistence type="predicted"/>
<evidence type="ECO:0000313" key="9">
    <source>
        <dbReference type="Proteomes" id="UP000325755"/>
    </source>
</evidence>
<keyword evidence="6" id="KW-0408">Iron</keyword>
<dbReference type="SMART" id="SM00702">
    <property type="entry name" value="P4Hc"/>
    <property type="match status" value="1"/>
</dbReference>
<evidence type="ECO:0000256" key="6">
    <source>
        <dbReference type="ARBA" id="ARBA00023004"/>
    </source>
</evidence>
<reference evidence="8 9" key="1">
    <citation type="submission" date="2019-09" db="EMBL/GenBank/DDBJ databases">
        <title>Ecophysiology of the spiral-shaped methanotroph Methylospira mobilis as revealed by the complete genome sequence.</title>
        <authorList>
            <person name="Oshkin I.Y."/>
            <person name="Dedysh S.N."/>
            <person name="Miroshnikov K."/>
            <person name="Danilova O.V."/>
            <person name="Hakobyan A."/>
            <person name="Liesack W."/>
        </authorList>
    </citation>
    <scope>NUCLEOTIDE SEQUENCE [LARGE SCALE GENOMIC DNA]</scope>
    <source>
        <strain evidence="8 9">Shm1</strain>
    </source>
</reference>
<organism evidence="8 9">
    <name type="scientific">Candidatus Methylospira mobilis</name>
    <dbReference type="NCBI Taxonomy" id="1808979"/>
    <lineage>
        <taxon>Bacteria</taxon>
        <taxon>Pseudomonadati</taxon>
        <taxon>Pseudomonadota</taxon>
        <taxon>Gammaproteobacteria</taxon>
        <taxon>Methylococcales</taxon>
        <taxon>Methylococcaceae</taxon>
        <taxon>Candidatus Methylospira</taxon>
    </lineage>
</organism>
<gene>
    <name evidence="8" type="ORF">F6R98_11940</name>
</gene>
<dbReference type="GO" id="GO:0031418">
    <property type="term" value="F:L-ascorbic acid binding"/>
    <property type="evidence" value="ECO:0007669"/>
    <property type="project" value="UniProtKB-KW"/>
</dbReference>
<dbReference type="GO" id="GO:0004656">
    <property type="term" value="F:procollagen-proline 4-dioxygenase activity"/>
    <property type="evidence" value="ECO:0007669"/>
    <property type="project" value="TreeGrafter"/>
</dbReference>
<dbReference type="Proteomes" id="UP000325755">
    <property type="component" value="Chromosome"/>
</dbReference>
<dbReference type="GO" id="GO:0005506">
    <property type="term" value="F:iron ion binding"/>
    <property type="evidence" value="ECO:0007669"/>
    <property type="project" value="InterPro"/>
</dbReference>
<evidence type="ECO:0000256" key="3">
    <source>
        <dbReference type="ARBA" id="ARBA00022896"/>
    </source>
</evidence>
<keyword evidence="3" id="KW-0847">Vitamin C</keyword>
<protein>
    <submittedName>
        <fullName evidence="8">2-oxoglutarate-dependent dioxygenase</fullName>
    </submittedName>
</protein>
<evidence type="ECO:0000256" key="4">
    <source>
        <dbReference type="ARBA" id="ARBA00022964"/>
    </source>
</evidence>
<dbReference type="InterPro" id="IPR006620">
    <property type="entry name" value="Pro_4_hyd_alph"/>
</dbReference>
<feature type="domain" description="Fe2OG dioxygenase" evidence="7">
    <location>
        <begin position="172"/>
        <end position="281"/>
    </location>
</feature>
<dbReference type="Gene3D" id="2.60.120.620">
    <property type="entry name" value="q2cbj1_9rhob like domain"/>
    <property type="match status" value="1"/>
</dbReference>
<dbReference type="PANTHER" id="PTHR10869:SF246">
    <property type="entry name" value="TRANSMEMBRANE PROLYL 4-HYDROXYLASE"/>
    <property type="match status" value="1"/>
</dbReference>
<dbReference type="InterPro" id="IPR044862">
    <property type="entry name" value="Pro_4_hyd_alph_FE2OG_OXY"/>
</dbReference>
<dbReference type="InParanoid" id="A0A5Q0BLZ8"/>
<keyword evidence="2" id="KW-0479">Metal-binding</keyword>
<dbReference type="PANTHER" id="PTHR10869">
    <property type="entry name" value="PROLYL 4-HYDROXYLASE ALPHA SUBUNIT"/>
    <property type="match status" value="1"/>
</dbReference>
<dbReference type="AlphaFoldDB" id="A0A5Q0BLZ8"/>
<evidence type="ECO:0000313" key="8">
    <source>
        <dbReference type="EMBL" id="QFY43244.1"/>
    </source>
</evidence>
<keyword evidence="4 8" id="KW-0223">Dioxygenase</keyword>
<comment type="cofactor">
    <cofactor evidence="1">
        <name>L-ascorbate</name>
        <dbReference type="ChEBI" id="CHEBI:38290"/>
    </cofactor>
</comment>
<evidence type="ECO:0000256" key="2">
    <source>
        <dbReference type="ARBA" id="ARBA00022723"/>
    </source>
</evidence>
<evidence type="ECO:0000259" key="7">
    <source>
        <dbReference type="PROSITE" id="PS51471"/>
    </source>
</evidence>
<name>A0A5Q0BLZ8_9GAMM</name>
<dbReference type="KEGG" id="mmob:F6R98_11940"/>
<evidence type="ECO:0000256" key="5">
    <source>
        <dbReference type="ARBA" id="ARBA00023002"/>
    </source>
</evidence>
<keyword evidence="5" id="KW-0560">Oxidoreductase</keyword>
<dbReference type="OrthoDB" id="269774at2"/>